<feature type="compositionally biased region" description="Acidic residues" evidence="2">
    <location>
        <begin position="2260"/>
        <end position="2269"/>
    </location>
</feature>
<feature type="coiled-coil region" evidence="1">
    <location>
        <begin position="1303"/>
        <end position="1330"/>
    </location>
</feature>
<name>A0A135TKY1_9PEZI</name>
<feature type="region of interest" description="Disordered" evidence="2">
    <location>
        <begin position="1"/>
        <end position="213"/>
    </location>
</feature>
<feature type="region of interest" description="Disordered" evidence="2">
    <location>
        <begin position="2092"/>
        <end position="2122"/>
    </location>
</feature>
<feature type="compositionally biased region" description="Basic and acidic residues" evidence="2">
    <location>
        <begin position="1"/>
        <end position="15"/>
    </location>
</feature>
<organism evidence="3 4">
    <name type="scientific">Colletotrichum salicis</name>
    <dbReference type="NCBI Taxonomy" id="1209931"/>
    <lineage>
        <taxon>Eukaryota</taxon>
        <taxon>Fungi</taxon>
        <taxon>Dikarya</taxon>
        <taxon>Ascomycota</taxon>
        <taxon>Pezizomycotina</taxon>
        <taxon>Sordariomycetes</taxon>
        <taxon>Hypocreomycetidae</taxon>
        <taxon>Glomerellales</taxon>
        <taxon>Glomerellaceae</taxon>
        <taxon>Colletotrichum</taxon>
        <taxon>Colletotrichum acutatum species complex</taxon>
    </lineage>
</organism>
<feature type="compositionally biased region" description="Polar residues" evidence="2">
    <location>
        <begin position="51"/>
        <end position="65"/>
    </location>
</feature>
<keyword evidence="4" id="KW-1185">Reference proteome</keyword>
<dbReference type="STRING" id="1209931.A0A135TKY1"/>
<feature type="compositionally biased region" description="Basic and acidic residues" evidence="2">
    <location>
        <begin position="149"/>
        <end position="180"/>
    </location>
</feature>
<dbReference type="EMBL" id="JFFI01001943">
    <property type="protein sequence ID" value="KXH48721.1"/>
    <property type="molecule type" value="Genomic_DNA"/>
</dbReference>
<reference evidence="3 4" key="1">
    <citation type="submission" date="2014-02" db="EMBL/GenBank/DDBJ databases">
        <title>The genome sequence of Colletotrichum salicis CBS 607.94.</title>
        <authorList>
            <person name="Baroncelli R."/>
            <person name="Thon M.R."/>
        </authorList>
    </citation>
    <scope>NUCLEOTIDE SEQUENCE [LARGE SCALE GENOMIC DNA]</scope>
    <source>
        <strain evidence="3 4">CBS 607.94</strain>
    </source>
</reference>
<feature type="compositionally biased region" description="Polar residues" evidence="2">
    <location>
        <begin position="2279"/>
        <end position="2306"/>
    </location>
</feature>
<feature type="compositionally biased region" description="Low complexity" evidence="2">
    <location>
        <begin position="2235"/>
        <end position="2244"/>
    </location>
</feature>
<evidence type="ECO:0000313" key="3">
    <source>
        <dbReference type="EMBL" id="KXH48721.1"/>
    </source>
</evidence>
<sequence length="2313" mass="256334">MAPVEREASRDADRPLRHRQSMSSDQGRALVPMWDSSDPDRAPPPLPMNPQSPVTTSRKGTSVAIQSAHAALNERARESAMLPAPLTKRNTETSPERSLIKGSHHKRMQSLQPGNVRDLSLLLESGQQSNPPSPTKSPERTRPSTPAANRRDSFADTRRDSSADSRRDSFADLRSTEREATTPSSVQSQTPVARPPIKRQQQQQQSILGENTPPQSATMLAIQNMPLQGQQQDKENVANGSTALVKAPQQVEALSGQILSLTSIATALSKDMAQLSRRSRDNATDLLSLKEATKARDEDIRKSLRELINNAQDAAASSRPSSRDPFVNSLFLDTKSHHTSPPPSKAGRPFSLPRIPSPNSFAASIDRDALSTPSLCNSNSNSNSESPNTIAILDKIIRDMGTKEGHDLLLARLTDVAEKLAGVAPASKVDELIQLVKTKSADAMISRSGGGHGQSNRNMPRAAVFDDDNSTMDFDYDPGYASQLTHRSERALHNEPASRSAASGNASEIVSDEVLKIIRTVKDSVAQSGGLTAEVKALVRELRGEVLGMGREIGRRLDEAQAQPKSEESSTDTGEVSKIVHEGIEQMREHMDELLREHRRQSASSVASRAPAIDYQEIYNAMRAALRDSQASQEKEPDLNREDVIEAVRDAWENYKPEVENQDPGLGREEILEYLKEGLQDYVDRDQEPVGASREEVFQAVVEGLKHFSPPRVETPASLSRDEILEAVRECLEEFEFPVAPSAFTQELTREDMLHAVKEGLSGYDLPSAGALVPHQNNNEEVVTRLQDILEYMRGEFRAVTEDAKVNAAANGRDTEQILDATKDGLEKLRADMEAYVSHLSGSTAGQEEITQTLLGTLDTFRDEMAMLVDRVSSDSRSTIESHMESLRDTVNSSMVPVTPQVNQKEIIEAVRDGIDSVRGELRRPFAGVTDILDALHDGLADLRISIDKVANRPADLTANDEVLDALKSGLDNVRSEIDGLRELQGQNDKALTTMHDGAVVPVPADALKQDDIKNLEVLITQLRIKIEAMEPANADPVAKDDLTRMEDMLRSLQESASKDDMLRLEDMLRLVQESVSKDETSRIEEVLLNAQSSVTKEDITRLEEAILPIQEWVKSKESPVSTDASTKEDVQAIETILRNTKGRLDDLIDNEQAVRKEHLDSLENTILETREAINLITTQLDTLPKKDDVTSVEALVTQVAAGFEEMKESAAKQLEDPERVTKTDVEAVEAACHDIKDVFDQLLKTEIAALVTKEDLKKTETTLEELKGPLEALVVLEGLKEGLQEGIKAPLDELKTELKTPIEELKTPLEELKTRLDSLTESHDKGSEERQAEIVGVSERVTEVKTFLEEFQGLVKGKLEEGATGVESLSKLLEGVSTAVENNASVNQDLKDLSDTMKLEFEESKAAVVGAKLESDEKFQQTTEALSAKIEEKVAELMTKYDEFHVALDDRAKAGEVRDASTEEAVLGTKAVAEELKSLVDTLGAAVTDSMEKMEEASKTVFTRVEDLMTKSEENHTDGKADHQQTRDHLKQAVDAVEIIQGQLVESQPQILESIKDVLLIVGQHYDYAKTSTNDIQKTIEDAKPVELALPPIPDKYDDTVVLEKLTKLIEHTEVPVEKYDDAGVHEKLDKLVEHASVPPEKYDDAPVHEKLDKIAEYVSTPAEKYDDTPVHEKLDKLVEHSQVPVEKYDDAPVHEKLDKLVEHSQVPVEKYDDALVHEKLDKLVEHSQIPVEKYDDAPVHEKLDMLVEHSQVPVEKYDDAPVHEKLDKLSEQQLLIPTEKYDDAVVQEKLDRIAEYQSLLPTEKYDDAAVQEKLDMLACGQSLIPTEKYDDAPVHEKLDKLAEQQSLIPTEKYDDTVIREQLGVLAEQQLLIPTDKYDDAAVQDKLDKIAEQQALIPTDKYDDAAVQDKLDRIAEQQALIPTDKYDDAAVHVKLDELVDHTHAAEKAFGQLDTLEKVHQQVIQTATDISLFLATQTKKIKEEADDREQTLQEVTIDLERKFTLKEQIEASLLDLKQEEERLRASVLGLRMEQESLIRQKTRLTGDVSSLETALHIRRDELHDMESRAEGLERRILEGVMDHSRVLLMSKATKGRDAMSRKRVRDQKPGQENGVPEKPASPAVNLALSAKRNLKPPSQAGAARRILSLSQITNNVPTGGVQRSQSVRTAGARGHRKSSWAGGFSKGYGDLDKENMSLKETEEENMPSPTPVMHEEPAGGDDPSDTETLRRSSHGSRMSRGSRGTTVVTESTDNYTGDGDYSDYYDDNQSDLQSDLQSEWTESVVSSNVNSDLGSNLSQETLNNEAVTVEEVA</sequence>
<feature type="region of interest" description="Disordered" evidence="2">
    <location>
        <begin position="333"/>
        <end position="352"/>
    </location>
</feature>
<feature type="compositionally biased region" description="Basic and acidic residues" evidence="2">
    <location>
        <begin position="2189"/>
        <end position="2200"/>
    </location>
</feature>
<gene>
    <name evidence="3" type="ORF">CSAL01_04994</name>
</gene>
<dbReference type="Proteomes" id="UP000070121">
    <property type="component" value="Unassembled WGS sequence"/>
</dbReference>
<evidence type="ECO:0000256" key="2">
    <source>
        <dbReference type="SAM" id="MobiDB-lite"/>
    </source>
</evidence>
<proteinExistence type="predicted"/>
<feature type="region of interest" description="Disordered" evidence="2">
    <location>
        <begin position="555"/>
        <end position="575"/>
    </location>
</feature>
<feature type="compositionally biased region" description="Polar residues" evidence="2">
    <location>
        <begin position="2155"/>
        <end position="2168"/>
    </location>
</feature>
<protein>
    <submittedName>
        <fullName evidence="3">Chromosome segregation ATPase</fullName>
    </submittedName>
</protein>
<evidence type="ECO:0000256" key="1">
    <source>
        <dbReference type="SAM" id="Coils"/>
    </source>
</evidence>
<evidence type="ECO:0000313" key="4">
    <source>
        <dbReference type="Proteomes" id="UP000070121"/>
    </source>
</evidence>
<feature type="compositionally biased region" description="Polar residues" evidence="2">
    <location>
        <begin position="181"/>
        <end position="191"/>
    </location>
</feature>
<accession>A0A135TKY1</accession>
<feature type="region of interest" description="Disordered" evidence="2">
    <location>
        <begin position="2155"/>
        <end position="2313"/>
    </location>
</feature>
<comment type="caution">
    <text evidence="3">The sequence shown here is derived from an EMBL/GenBank/DDBJ whole genome shotgun (WGS) entry which is preliminary data.</text>
</comment>
<feature type="compositionally biased region" description="Basic and acidic residues" evidence="2">
    <location>
        <begin position="89"/>
        <end position="99"/>
    </location>
</feature>
<dbReference type="OrthoDB" id="5423371at2759"/>
<keyword evidence="1" id="KW-0175">Coiled coil</keyword>